<feature type="transmembrane region" description="Helical" evidence="1">
    <location>
        <begin position="12"/>
        <end position="31"/>
    </location>
</feature>
<dbReference type="EMBL" id="ML170237">
    <property type="protein sequence ID" value="TDL16704.1"/>
    <property type="molecule type" value="Genomic_DNA"/>
</dbReference>
<proteinExistence type="predicted"/>
<feature type="transmembrane region" description="Helical" evidence="1">
    <location>
        <begin position="190"/>
        <end position="208"/>
    </location>
</feature>
<accession>A0A4Y7PMR6</accession>
<feature type="transmembrane region" description="Helical" evidence="1">
    <location>
        <begin position="302"/>
        <end position="320"/>
    </location>
</feature>
<evidence type="ECO:0000256" key="1">
    <source>
        <dbReference type="SAM" id="Phobius"/>
    </source>
</evidence>
<evidence type="ECO:0000313" key="3">
    <source>
        <dbReference type="Proteomes" id="UP000294933"/>
    </source>
</evidence>
<evidence type="ECO:0000313" key="2">
    <source>
        <dbReference type="EMBL" id="TDL16704.1"/>
    </source>
</evidence>
<dbReference type="OrthoDB" id="72269at2759"/>
<dbReference type="Proteomes" id="UP000294933">
    <property type="component" value="Unassembled WGS sequence"/>
</dbReference>
<sequence>MPTIPPLRYVAPPFSLLALAGFYFIVVHMVASKAPLRFLEVHKASQVPLALTHISLLDKMLTPLVSFFIAAFGDPSSPAYPTTIDFVWSFGSAIQLPLIEAQRVGMDAPSMSRSVLAWPMIWGVLYQRVSGGWILPLWLLAFMRSKTRAAGAGIGKIEAESVFAGWWLGHTIPALAMLVPGQSPFTRPPIWIAFPILMSLAQHGYYCARRSLCPASTRNNDNTRSGYVILQLTYLSAFVLSCIAHIHSVIIPGLLSAPAPSSIPTHLHYLLTTYLYNFFIPPTGLRIPSPESTTAASGVRHFVQWDVLVVFAAVWLAGIWDLVLRRHDRDASKKGHEGKNCVWAVVGFVGGVTASLFVTALALGPGAATAGLYAYRESVMEEARARRRTDAQNGVTASDSLVDETSRLNPDRVVRYD</sequence>
<protein>
    <submittedName>
        <fullName evidence="2">Uncharacterized protein</fullName>
    </submittedName>
</protein>
<feature type="transmembrane region" description="Helical" evidence="1">
    <location>
        <begin position="228"/>
        <end position="251"/>
    </location>
</feature>
<keyword evidence="3" id="KW-1185">Reference proteome</keyword>
<keyword evidence="1" id="KW-1133">Transmembrane helix</keyword>
<feature type="transmembrane region" description="Helical" evidence="1">
    <location>
        <begin position="51"/>
        <end position="72"/>
    </location>
</feature>
<dbReference type="VEuPathDB" id="FungiDB:BD410DRAFT_795105"/>
<organism evidence="2 3">
    <name type="scientific">Rickenella mellea</name>
    <dbReference type="NCBI Taxonomy" id="50990"/>
    <lineage>
        <taxon>Eukaryota</taxon>
        <taxon>Fungi</taxon>
        <taxon>Dikarya</taxon>
        <taxon>Basidiomycota</taxon>
        <taxon>Agaricomycotina</taxon>
        <taxon>Agaricomycetes</taxon>
        <taxon>Hymenochaetales</taxon>
        <taxon>Rickenellaceae</taxon>
        <taxon>Rickenella</taxon>
    </lineage>
</organism>
<gene>
    <name evidence="2" type="ORF">BD410DRAFT_795105</name>
</gene>
<name>A0A4Y7PMR6_9AGAM</name>
<keyword evidence="1" id="KW-0472">Membrane</keyword>
<keyword evidence="1" id="KW-0812">Transmembrane</keyword>
<dbReference type="STRING" id="50990.A0A4Y7PMR6"/>
<feature type="transmembrane region" description="Helical" evidence="1">
    <location>
        <begin position="161"/>
        <end position="178"/>
    </location>
</feature>
<dbReference type="AlphaFoldDB" id="A0A4Y7PMR6"/>
<reference evidence="2 3" key="1">
    <citation type="submission" date="2018-06" db="EMBL/GenBank/DDBJ databases">
        <title>A transcriptomic atlas of mushroom development highlights an independent origin of complex multicellularity.</title>
        <authorList>
            <consortium name="DOE Joint Genome Institute"/>
            <person name="Krizsan K."/>
            <person name="Almasi E."/>
            <person name="Merenyi Z."/>
            <person name="Sahu N."/>
            <person name="Viragh M."/>
            <person name="Koszo T."/>
            <person name="Mondo S."/>
            <person name="Kiss B."/>
            <person name="Balint B."/>
            <person name="Kues U."/>
            <person name="Barry K."/>
            <person name="Hegedus J.C."/>
            <person name="Henrissat B."/>
            <person name="Johnson J."/>
            <person name="Lipzen A."/>
            <person name="Ohm R."/>
            <person name="Nagy I."/>
            <person name="Pangilinan J."/>
            <person name="Yan J."/>
            <person name="Xiong Y."/>
            <person name="Grigoriev I.V."/>
            <person name="Hibbett D.S."/>
            <person name="Nagy L.G."/>
        </authorList>
    </citation>
    <scope>NUCLEOTIDE SEQUENCE [LARGE SCALE GENOMIC DNA]</scope>
    <source>
        <strain evidence="2 3">SZMC22713</strain>
    </source>
</reference>
<feature type="transmembrane region" description="Helical" evidence="1">
    <location>
        <begin position="341"/>
        <end position="363"/>
    </location>
</feature>
<feature type="transmembrane region" description="Helical" evidence="1">
    <location>
        <begin position="116"/>
        <end position="140"/>
    </location>
</feature>